<feature type="transmembrane region" description="Helical" evidence="1">
    <location>
        <begin position="224"/>
        <end position="243"/>
    </location>
</feature>
<dbReference type="GeneID" id="89973697"/>
<feature type="transmembrane region" description="Helical" evidence="1">
    <location>
        <begin position="255"/>
        <end position="273"/>
    </location>
</feature>
<dbReference type="RefSeq" id="XP_064704302.1">
    <property type="nucleotide sequence ID" value="XM_064849088.1"/>
</dbReference>
<sequence length="306" mass="34598">MQSDVEQDGMALHYVSGFGDLAKFIASDHDGDTAIFRRFDVLSARNLLYLQSELAELEGLQQQYDEEDAQDSLQPDLAKPINLASRDWSSFDRGTNDPNSPIKERLKKRMELVVAIREKLKEYREALVLESTILSMRRPSMQAHSAFNRQFWNERRGRRTFPALDGHSEQLYEERDQLVALKRPENEDRLTLILRRFCPMLFRLGGRKTRNSGVEYFSASRISLVVNTVSVILAAALLFGAIYNLYYVDQDQVKLGLIAVYTLAFALSVSVISNARRAEIFGACAAYAAVLVVFVSGDLGRDQNSG</sequence>
<feature type="domain" description="DUF6594" evidence="2">
    <location>
        <begin position="20"/>
        <end position="292"/>
    </location>
</feature>
<dbReference type="Proteomes" id="UP001358417">
    <property type="component" value="Unassembled WGS sequence"/>
</dbReference>
<dbReference type="Pfam" id="PF20237">
    <property type="entry name" value="DUF6594"/>
    <property type="match status" value="1"/>
</dbReference>
<dbReference type="PANTHER" id="PTHR34502:SF4">
    <property type="entry name" value="DUF6594 DOMAIN-CONTAINING PROTEIN"/>
    <property type="match status" value="1"/>
</dbReference>
<accession>A0AAV9N7F5</accession>
<feature type="transmembrane region" description="Helical" evidence="1">
    <location>
        <begin position="280"/>
        <end position="297"/>
    </location>
</feature>
<protein>
    <recommendedName>
        <fullName evidence="2">DUF6594 domain-containing protein</fullName>
    </recommendedName>
</protein>
<dbReference type="EMBL" id="JAVRRD010000020">
    <property type="protein sequence ID" value="KAK5049097.1"/>
    <property type="molecule type" value="Genomic_DNA"/>
</dbReference>
<comment type="caution">
    <text evidence="3">The sequence shown here is derived from an EMBL/GenBank/DDBJ whole genome shotgun (WGS) entry which is preliminary data.</text>
</comment>
<keyword evidence="1" id="KW-1133">Transmembrane helix</keyword>
<gene>
    <name evidence="3" type="ORF">LTR84_005520</name>
</gene>
<dbReference type="InterPro" id="IPR046529">
    <property type="entry name" value="DUF6594"/>
</dbReference>
<evidence type="ECO:0000256" key="1">
    <source>
        <dbReference type="SAM" id="Phobius"/>
    </source>
</evidence>
<organism evidence="3 4">
    <name type="scientific">Exophiala bonariae</name>
    <dbReference type="NCBI Taxonomy" id="1690606"/>
    <lineage>
        <taxon>Eukaryota</taxon>
        <taxon>Fungi</taxon>
        <taxon>Dikarya</taxon>
        <taxon>Ascomycota</taxon>
        <taxon>Pezizomycotina</taxon>
        <taxon>Eurotiomycetes</taxon>
        <taxon>Chaetothyriomycetidae</taxon>
        <taxon>Chaetothyriales</taxon>
        <taxon>Herpotrichiellaceae</taxon>
        <taxon>Exophiala</taxon>
    </lineage>
</organism>
<keyword evidence="4" id="KW-1185">Reference proteome</keyword>
<dbReference type="PANTHER" id="PTHR34502">
    <property type="entry name" value="DUF6594 DOMAIN-CONTAINING PROTEIN-RELATED"/>
    <property type="match status" value="1"/>
</dbReference>
<evidence type="ECO:0000313" key="3">
    <source>
        <dbReference type="EMBL" id="KAK5049097.1"/>
    </source>
</evidence>
<keyword evidence="1" id="KW-0812">Transmembrane</keyword>
<proteinExistence type="predicted"/>
<evidence type="ECO:0000259" key="2">
    <source>
        <dbReference type="Pfam" id="PF20237"/>
    </source>
</evidence>
<evidence type="ECO:0000313" key="4">
    <source>
        <dbReference type="Proteomes" id="UP001358417"/>
    </source>
</evidence>
<dbReference type="AlphaFoldDB" id="A0AAV9N7F5"/>
<name>A0AAV9N7F5_9EURO</name>
<keyword evidence="1" id="KW-0472">Membrane</keyword>
<reference evidence="3 4" key="1">
    <citation type="submission" date="2023-08" db="EMBL/GenBank/DDBJ databases">
        <title>Black Yeasts Isolated from many extreme environments.</title>
        <authorList>
            <person name="Coleine C."/>
            <person name="Stajich J.E."/>
            <person name="Selbmann L."/>
        </authorList>
    </citation>
    <scope>NUCLEOTIDE SEQUENCE [LARGE SCALE GENOMIC DNA]</scope>
    <source>
        <strain evidence="3 4">CCFEE 5792</strain>
    </source>
</reference>